<dbReference type="InterPro" id="IPR031571">
    <property type="entry name" value="RcpC_dom"/>
</dbReference>
<dbReference type="SMART" id="SM00858">
    <property type="entry name" value="SAF"/>
    <property type="match status" value="1"/>
</dbReference>
<reference evidence="5" key="2">
    <citation type="submission" date="2007-11" db="EMBL/GenBank/DDBJ databases">
        <title>Complete sequence of Delftia acidovorans DSM 14801 / SPH-1.</title>
        <authorList>
            <person name="Copeland A."/>
            <person name="Lucas S."/>
            <person name="Lapidus A."/>
            <person name="Barry K."/>
            <person name="Glavina del Rio T."/>
            <person name="Dalin E."/>
            <person name="Tice H."/>
            <person name="Pitluck S."/>
            <person name="Lowry S."/>
            <person name="Clum A."/>
            <person name="Schmutz J."/>
            <person name="Larimer F."/>
            <person name="Land M."/>
            <person name="Hauser L."/>
            <person name="Kyrpides N."/>
            <person name="Kim E."/>
            <person name="Schleheck D."/>
            <person name="Richardson P."/>
        </authorList>
    </citation>
    <scope>NUCLEOTIDE SEQUENCE [LARGE SCALE GENOMIC DNA]</scope>
    <source>
        <strain evidence="5">DSM 14801 / SPH-1</strain>
    </source>
</reference>
<dbReference type="HOGENOM" id="CLU_057068_0_1_4"/>
<keyword evidence="2" id="KW-0812">Transmembrane</keyword>
<feature type="region of interest" description="Disordered" evidence="1">
    <location>
        <begin position="194"/>
        <end position="235"/>
    </location>
</feature>
<evidence type="ECO:0000256" key="1">
    <source>
        <dbReference type="SAM" id="MobiDB-lite"/>
    </source>
</evidence>
<reference evidence="4 5" key="1">
    <citation type="journal article" date="2004" name="Appl. Environ. Microbiol.">
        <title>Mineralization of individual congeners of linear alkylbenzenesulfonate by defined pairs of heterotrophic bacteria.</title>
        <authorList>
            <person name="Schleheck D."/>
            <person name="Knepper T.P."/>
            <person name="Fischer K."/>
            <person name="Cook A.M."/>
        </authorList>
    </citation>
    <scope>NUCLEOTIDE SEQUENCE [LARGE SCALE GENOMIC DNA]</scope>
    <source>
        <strain evidence="5">DSM 14801 / SPH-1</strain>
    </source>
</reference>
<dbReference type="EMBL" id="CP000884">
    <property type="protein sequence ID" value="ABX34713.1"/>
    <property type="molecule type" value="Genomic_DNA"/>
</dbReference>
<keyword evidence="5" id="KW-1185">Reference proteome</keyword>
<sequence length="363" mass="38279">MPEHRRHPLAPGAPAMNLTKILAGLLVGLAIVLAGLAWLLGSQPARPVAQPSPAASAQPAPEPVPQHAVVVVAQAIAAGQRIGSEDVKLAQLPAPVPGSFAATDDVLGRTTLMALTPGTPLFEQQLLSGLALQLEPGQRALAIAIREQMAAGHHVRPGDFVDVYFTLDGKSDQAPVDAQTRLLLARSRVLAYGSGSVERPPMPAVQRQAQQDKESAGSSLRRASAADQTGQRPENVQSAVLAVPLDDVERLTLAEKFGQLTLALRNPDDLSVPDPKLFAALPGALQPVAGRLRKDQALEGADRAFAGLRMQDLATGADARNIRKPAAQPMTAFAPAVRPPQQRAPRERTVELHNGAAVQMVNY</sequence>
<name>A9BV49_DELAS</name>
<evidence type="ECO:0000313" key="4">
    <source>
        <dbReference type="EMBL" id="ABX34713.1"/>
    </source>
</evidence>
<dbReference type="STRING" id="398578.Daci_2073"/>
<dbReference type="KEGG" id="dac:Daci_2073"/>
<gene>
    <name evidence="4" type="ordered locus">Daci_2073</name>
</gene>
<dbReference type="Pfam" id="PF16976">
    <property type="entry name" value="RcpC"/>
    <property type="match status" value="1"/>
</dbReference>
<dbReference type="eggNOG" id="COG3745">
    <property type="taxonomic scope" value="Bacteria"/>
</dbReference>
<dbReference type="Pfam" id="PF08666">
    <property type="entry name" value="SAF"/>
    <property type="match status" value="1"/>
</dbReference>
<keyword evidence="2" id="KW-1133">Transmembrane helix</keyword>
<dbReference type="NCBIfam" id="TIGR03177">
    <property type="entry name" value="pilus_cpaB"/>
    <property type="match status" value="1"/>
</dbReference>
<feature type="transmembrane region" description="Helical" evidence="2">
    <location>
        <begin position="21"/>
        <end position="41"/>
    </location>
</feature>
<feature type="compositionally biased region" description="Low complexity" evidence="1">
    <location>
        <begin position="216"/>
        <end position="226"/>
    </location>
</feature>
<evidence type="ECO:0000256" key="2">
    <source>
        <dbReference type="SAM" id="Phobius"/>
    </source>
</evidence>
<dbReference type="InterPro" id="IPR017592">
    <property type="entry name" value="Pilus_assmbl_Flp-typ_CpaB"/>
</dbReference>
<evidence type="ECO:0000313" key="5">
    <source>
        <dbReference type="Proteomes" id="UP000000784"/>
    </source>
</evidence>
<feature type="domain" description="SAF" evidence="3">
    <location>
        <begin position="67"/>
        <end position="127"/>
    </location>
</feature>
<keyword evidence="2" id="KW-0472">Membrane</keyword>
<evidence type="ECO:0000259" key="3">
    <source>
        <dbReference type="SMART" id="SM00858"/>
    </source>
</evidence>
<dbReference type="AlphaFoldDB" id="A9BV49"/>
<dbReference type="CDD" id="cd11614">
    <property type="entry name" value="SAF_CpaB_FlgA_like"/>
    <property type="match status" value="1"/>
</dbReference>
<proteinExistence type="predicted"/>
<dbReference type="Proteomes" id="UP000000784">
    <property type="component" value="Chromosome"/>
</dbReference>
<protein>
    <submittedName>
        <fullName evidence="4">Flp pilus assembly protein CpaB</fullName>
    </submittedName>
</protein>
<organism evidence="4 5">
    <name type="scientific">Delftia acidovorans (strain DSM 14801 / SPH-1)</name>
    <dbReference type="NCBI Taxonomy" id="398578"/>
    <lineage>
        <taxon>Bacteria</taxon>
        <taxon>Pseudomonadati</taxon>
        <taxon>Pseudomonadota</taxon>
        <taxon>Betaproteobacteria</taxon>
        <taxon>Burkholderiales</taxon>
        <taxon>Comamonadaceae</taxon>
        <taxon>Delftia</taxon>
    </lineage>
</organism>
<accession>A9BV49</accession>
<dbReference type="InterPro" id="IPR013974">
    <property type="entry name" value="SAF"/>
</dbReference>